<gene>
    <name evidence="2" type="ORF">K933_15405</name>
</gene>
<feature type="non-terminal residue" evidence="2">
    <location>
        <position position="63"/>
    </location>
</feature>
<evidence type="ECO:0000256" key="1">
    <source>
        <dbReference type="SAM" id="MobiDB-lite"/>
    </source>
</evidence>
<dbReference type="Proteomes" id="UP000017840">
    <property type="component" value="Unassembled WGS sequence"/>
</dbReference>
<reference evidence="2 3" key="1">
    <citation type="journal article" date="2013" name="Genome Announc.">
        <title>Draft Genome Sequence of 'Candidatus Halobonum tyrrellensis' Strain G22, Isolated from the Hypersaline Waters of Lake Tyrrell, Australia.</title>
        <authorList>
            <person name="Ugalde J.A."/>
            <person name="Narasingarao P."/>
            <person name="Kuo S."/>
            <person name="Podell S."/>
            <person name="Allen E.E."/>
        </authorList>
    </citation>
    <scope>NUCLEOTIDE SEQUENCE [LARGE SCALE GENOMIC DNA]</scope>
    <source>
        <strain evidence="2 3">G22</strain>
    </source>
</reference>
<proteinExistence type="predicted"/>
<sequence length="63" mass="5937">MVRATDADDPDGTEADGAESDDPAGDRGGAGGRSGDAGPAVGPGLRLAVPDDASEAETAAIAA</sequence>
<organism evidence="2 3">
    <name type="scientific">Candidatus Halobonum tyrrellensis G22</name>
    <dbReference type="NCBI Taxonomy" id="1324957"/>
    <lineage>
        <taxon>Archaea</taxon>
        <taxon>Methanobacteriati</taxon>
        <taxon>Methanobacteriota</taxon>
        <taxon>Stenosarchaea group</taxon>
        <taxon>Halobacteria</taxon>
        <taxon>Halobacteriales</taxon>
        <taxon>Haloferacaceae</taxon>
        <taxon>Candidatus Halobonum</taxon>
    </lineage>
</organism>
<feature type="compositionally biased region" description="Gly residues" evidence="1">
    <location>
        <begin position="26"/>
        <end position="35"/>
    </location>
</feature>
<comment type="caution">
    <text evidence="2">The sequence shown here is derived from an EMBL/GenBank/DDBJ whole genome shotgun (WGS) entry which is preliminary data.</text>
</comment>
<name>V4HAP2_9EURY</name>
<dbReference type="AlphaFoldDB" id="V4HAP2"/>
<evidence type="ECO:0000313" key="2">
    <source>
        <dbReference type="EMBL" id="ESP87128.1"/>
    </source>
</evidence>
<accession>V4HAP2</accession>
<feature type="region of interest" description="Disordered" evidence="1">
    <location>
        <begin position="1"/>
        <end position="63"/>
    </location>
</feature>
<feature type="compositionally biased region" description="Acidic residues" evidence="1">
    <location>
        <begin position="7"/>
        <end position="23"/>
    </location>
</feature>
<protein>
    <submittedName>
        <fullName evidence="2">Uncharacterized protein</fullName>
    </submittedName>
</protein>
<dbReference type="EMBL" id="ASGZ01000062">
    <property type="protein sequence ID" value="ESP87128.1"/>
    <property type="molecule type" value="Genomic_DNA"/>
</dbReference>
<evidence type="ECO:0000313" key="3">
    <source>
        <dbReference type="Proteomes" id="UP000017840"/>
    </source>
</evidence>
<keyword evidence="3" id="KW-1185">Reference proteome</keyword>
<dbReference type="STRING" id="1324957.K933_15405"/>